<accession>A0A1U7D1M8</accession>
<dbReference type="SMR" id="A0A1U7D1M8"/>
<keyword evidence="2" id="KW-0808">Transferase</keyword>
<dbReference type="PANTHER" id="PTHR10992">
    <property type="entry name" value="METHYLESTERASE FAMILY MEMBER"/>
    <property type="match status" value="1"/>
</dbReference>
<protein>
    <submittedName>
        <fullName evidence="2">Putative hydrolase or acyltransferase of alpha/beta superfamily</fullName>
    </submittedName>
</protein>
<dbReference type="InterPro" id="IPR029058">
    <property type="entry name" value="AB_hydrolase_fold"/>
</dbReference>
<dbReference type="KEGG" id="tpro:Ga0080559_TMP1184"/>
<dbReference type="Proteomes" id="UP000186559">
    <property type="component" value="Chromosome"/>
</dbReference>
<keyword evidence="2" id="KW-0378">Hydrolase</keyword>
<organism evidence="2 3">
    <name type="scientific">Salipiger profundus</name>
    <dbReference type="NCBI Taxonomy" id="1229727"/>
    <lineage>
        <taxon>Bacteria</taxon>
        <taxon>Pseudomonadati</taxon>
        <taxon>Pseudomonadota</taxon>
        <taxon>Alphaproteobacteria</taxon>
        <taxon>Rhodobacterales</taxon>
        <taxon>Roseobacteraceae</taxon>
        <taxon>Salipiger</taxon>
    </lineage>
</organism>
<reference evidence="2 3" key="1">
    <citation type="submission" date="2016-03" db="EMBL/GenBank/DDBJ databases">
        <title>Deep-sea bacteria in the southern Pacific.</title>
        <authorList>
            <person name="Tang K."/>
        </authorList>
    </citation>
    <scope>NUCLEOTIDE SEQUENCE [LARGE SCALE GENOMIC DNA]</scope>
    <source>
        <strain evidence="2 3">JLT2016</strain>
    </source>
</reference>
<dbReference type="GO" id="GO:0080032">
    <property type="term" value="F:methyl jasmonate esterase activity"/>
    <property type="evidence" value="ECO:0007669"/>
    <property type="project" value="TreeGrafter"/>
</dbReference>
<sequence>MARFLLIHGASHGAWCWDALRAALVARGHEATAIDLPAHGDDSTPPAEATLDRYVAAILAALSEPAIVVAHSMAGVPATAAADRAPDRVARLVYLCAYLPGDGASVGSLVQAQATQPLRAAIRRGADRDSFTFAPELAPELFYNGCPPDTVARALDRLTPEPVVAQATPVSLGGDIAEVPRSYILCTEDHAIPPEDQRRMASALPPGDVHERPWSHSPFFSAPEALADLLGDIAAG</sequence>
<evidence type="ECO:0000259" key="1">
    <source>
        <dbReference type="Pfam" id="PF12697"/>
    </source>
</evidence>
<evidence type="ECO:0000313" key="2">
    <source>
        <dbReference type="EMBL" id="APX21980.1"/>
    </source>
</evidence>
<dbReference type="InterPro" id="IPR045889">
    <property type="entry name" value="MES/HNL"/>
</dbReference>
<dbReference type="GO" id="GO:0080030">
    <property type="term" value="F:methyl indole-3-acetate esterase activity"/>
    <property type="evidence" value="ECO:0007669"/>
    <property type="project" value="TreeGrafter"/>
</dbReference>
<keyword evidence="2" id="KW-0012">Acyltransferase</keyword>
<dbReference type="SUPFAM" id="SSF53474">
    <property type="entry name" value="alpha/beta-Hydrolases"/>
    <property type="match status" value="1"/>
</dbReference>
<name>A0A1U7D1M8_9RHOB</name>
<dbReference type="InterPro" id="IPR000073">
    <property type="entry name" value="AB_hydrolase_1"/>
</dbReference>
<dbReference type="GO" id="GO:0016746">
    <property type="term" value="F:acyltransferase activity"/>
    <property type="evidence" value="ECO:0007669"/>
    <property type="project" value="UniProtKB-KW"/>
</dbReference>
<dbReference type="STRING" id="1229727.Ga0080559_TMP1184"/>
<proteinExistence type="predicted"/>
<dbReference type="AlphaFoldDB" id="A0A1U7D1M8"/>
<dbReference type="RefSeq" id="WP_076622484.1">
    <property type="nucleotide sequence ID" value="NZ_BMEW01000003.1"/>
</dbReference>
<feature type="domain" description="AB hydrolase-1" evidence="1">
    <location>
        <begin position="4"/>
        <end position="228"/>
    </location>
</feature>
<gene>
    <name evidence="2" type="ORF">Ga0080559_TMP1184</name>
</gene>
<dbReference type="PANTHER" id="PTHR10992:SF1086">
    <property type="entry name" value="AB HYDROLASE-1 DOMAIN-CONTAINING PROTEIN"/>
    <property type="match status" value="1"/>
</dbReference>
<keyword evidence="3" id="KW-1185">Reference proteome</keyword>
<evidence type="ECO:0000313" key="3">
    <source>
        <dbReference type="Proteomes" id="UP000186559"/>
    </source>
</evidence>
<dbReference type="Gene3D" id="3.40.50.1820">
    <property type="entry name" value="alpha/beta hydrolase"/>
    <property type="match status" value="1"/>
</dbReference>
<dbReference type="Pfam" id="PF12697">
    <property type="entry name" value="Abhydrolase_6"/>
    <property type="match status" value="1"/>
</dbReference>
<dbReference type="OrthoDB" id="9814966at2"/>
<dbReference type="EMBL" id="CP014796">
    <property type="protein sequence ID" value="APX21980.1"/>
    <property type="molecule type" value="Genomic_DNA"/>
</dbReference>